<dbReference type="Proteomes" id="UP000558688">
    <property type="component" value="Unassembled WGS sequence"/>
</dbReference>
<dbReference type="EMBL" id="JAAFOW010002826">
    <property type="protein sequence ID" value="KAF5256068.1"/>
    <property type="molecule type" value="Genomic_DNA"/>
</dbReference>
<dbReference type="Pfam" id="PF14748">
    <property type="entry name" value="P5CR_dimer"/>
    <property type="match status" value="1"/>
</dbReference>
<dbReference type="InterPro" id="IPR028939">
    <property type="entry name" value="P5C_Rdtase_cat_N"/>
</dbReference>
<feature type="binding site" evidence="2">
    <location>
        <begin position="6"/>
        <end position="11"/>
    </location>
    <ligand>
        <name>NADP(+)</name>
        <dbReference type="ChEBI" id="CHEBI:58349"/>
    </ligand>
</feature>
<dbReference type="Pfam" id="PF03807">
    <property type="entry name" value="F420_oxidored"/>
    <property type="match status" value="1"/>
</dbReference>
<dbReference type="InterPro" id="IPR036291">
    <property type="entry name" value="NAD(P)-bd_dom_sf"/>
</dbReference>
<accession>A0A8H5ED55</accession>
<evidence type="ECO:0000259" key="4">
    <source>
        <dbReference type="Pfam" id="PF14748"/>
    </source>
</evidence>
<dbReference type="GO" id="GO:0004735">
    <property type="term" value="F:pyrroline-5-carboxylate reductase activity"/>
    <property type="evidence" value="ECO:0007669"/>
    <property type="project" value="InterPro"/>
</dbReference>
<evidence type="ECO:0000313" key="5">
    <source>
        <dbReference type="EMBL" id="KAF5256068.1"/>
    </source>
</evidence>
<evidence type="ECO:0000259" key="3">
    <source>
        <dbReference type="Pfam" id="PF03807"/>
    </source>
</evidence>
<feature type="domain" description="Pyrroline-5-carboxylate reductase dimerisation" evidence="4">
    <location>
        <begin position="176"/>
        <end position="277"/>
    </location>
</feature>
<dbReference type="InterPro" id="IPR008927">
    <property type="entry name" value="6-PGluconate_DH-like_C_sf"/>
</dbReference>
<dbReference type="AlphaFoldDB" id="A0A8H5ED55"/>
<evidence type="ECO:0000256" key="1">
    <source>
        <dbReference type="ARBA" id="ARBA00005525"/>
    </source>
</evidence>
<gene>
    <name evidence="5" type="ORF">FOXYS1_13473</name>
</gene>
<comment type="caution">
    <text evidence="5">The sequence shown here is derived from an EMBL/GenBank/DDBJ whole genome shotgun (WGS) entry which is preliminary data.</text>
</comment>
<dbReference type="PANTHER" id="PTHR11645:SF65">
    <property type="entry name" value="HYPOTHETICAL PYRROLINE-5-CARBOXYLATE REDUCTASE (EUROFUNG)"/>
    <property type="match status" value="1"/>
</dbReference>
<organism evidence="5 6">
    <name type="scientific">Fusarium oxysporum</name>
    <name type="common">Fusarium vascular wilt</name>
    <dbReference type="NCBI Taxonomy" id="5507"/>
    <lineage>
        <taxon>Eukaryota</taxon>
        <taxon>Fungi</taxon>
        <taxon>Dikarya</taxon>
        <taxon>Ascomycota</taxon>
        <taxon>Pezizomycotina</taxon>
        <taxon>Sordariomycetes</taxon>
        <taxon>Hypocreomycetidae</taxon>
        <taxon>Hypocreales</taxon>
        <taxon>Nectriaceae</taxon>
        <taxon>Fusarium</taxon>
        <taxon>Fusarium oxysporum species complex</taxon>
    </lineage>
</organism>
<dbReference type="Gene3D" id="3.40.50.720">
    <property type="entry name" value="NAD(P)-binding Rossmann-like Domain"/>
    <property type="match status" value="1"/>
</dbReference>
<feature type="binding site" evidence="2">
    <location>
        <begin position="75"/>
        <end position="78"/>
    </location>
    <ligand>
        <name>NADP(+)</name>
        <dbReference type="ChEBI" id="CHEBI:58349"/>
    </ligand>
</feature>
<dbReference type="Gene3D" id="1.10.3730.10">
    <property type="entry name" value="ProC C-terminal domain-like"/>
    <property type="match status" value="1"/>
</dbReference>
<sequence>MLVAFLGCGQMGRAMASALLQSRKTDIVHRLVLSVKSKKSQVQLQNQFATYHEQVKVLRGQNVEAAQEADTIILAHMPYMVKDILSEKGMREAFKEKLVISILAGINAKKIQGALGIPDGHQEYDLIRAMPNLATSLRESMTVVKEPGPDASPESLEKATRILKQFGSTVTVPDETYHAAGILTGAYFALTSIAMDGMADAALAAGMTQPQVNAVAIQCLKGWAKLLEQGKTPTDIREFLAAPEGASYQGIATLDRANARATFSGAFERAMDRAKELEERGN</sequence>
<dbReference type="InterPro" id="IPR000304">
    <property type="entry name" value="Pyrroline-COOH_reductase"/>
</dbReference>
<dbReference type="PIRSF" id="PIRSF000193">
    <property type="entry name" value="Pyrrol-5-carb_rd"/>
    <property type="match status" value="1"/>
</dbReference>
<dbReference type="HAMAP" id="MF_01925">
    <property type="entry name" value="P5C_reductase"/>
    <property type="match status" value="1"/>
</dbReference>
<name>A0A8H5ED55_FUSOX</name>
<evidence type="ECO:0000313" key="6">
    <source>
        <dbReference type="Proteomes" id="UP000558688"/>
    </source>
</evidence>
<dbReference type="SUPFAM" id="SSF51735">
    <property type="entry name" value="NAD(P)-binding Rossmann-fold domains"/>
    <property type="match status" value="1"/>
</dbReference>
<feature type="domain" description="Pyrroline-5-carboxylate reductase catalytic N-terminal" evidence="3">
    <location>
        <begin position="3"/>
        <end position="105"/>
    </location>
</feature>
<feature type="binding site" evidence="2">
    <location>
        <position position="34"/>
    </location>
    <ligand>
        <name>NADP(+)</name>
        <dbReference type="ChEBI" id="CHEBI:58349"/>
    </ligand>
</feature>
<reference evidence="5" key="1">
    <citation type="submission" date="2020-02" db="EMBL/GenBank/DDBJ databases">
        <title>Identification and distribution of gene clusters putatively required for synthesis of sphingolipid metabolism inhibitors in phylogenetically diverse species of the filamentous fungus Fusarium.</title>
        <authorList>
            <person name="Kim H.-S."/>
            <person name="Busman M."/>
            <person name="Brown D.W."/>
            <person name="Divon H."/>
            <person name="Uhlig S."/>
            <person name="Proctor R.H."/>
        </authorList>
    </citation>
    <scope>NUCLEOTIDE SEQUENCE [LARGE SCALE GENOMIC DNA]</scope>
    <source>
        <strain evidence="5">NRRL 39464</strain>
    </source>
</reference>
<feature type="binding site" evidence="2">
    <location>
        <position position="62"/>
    </location>
    <ligand>
        <name>NADPH</name>
        <dbReference type="ChEBI" id="CHEBI:57783"/>
    </ligand>
</feature>
<dbReference type="InterPro" id="IPR029036">
    <property type="entry name" value="P5CR_dimer"/>
</dbReference>
<dbReference type="GO" id="GO:0055129">
    <property type="term" value="P:L-proline biosynthetic process"/>
    <property type="evidence" value="ECO:0007669"/>
    <property type="project" value="TreeGrafter"/>
</dbReference>
<proteinExistence type="inferred from homology"/>
<dbReference type="PANTHER" id="PTHR11645">
    <property type="entry name" value="PYRROLINE-5-CARBOXYLATE REDUCTASE"/>
    <property type="match status" value="1"/>
</dbReference>
<protein>
    <recommendedName>
        <fullName evidence="7">Pyrroline-5-carboxylate reductase</fullName>
    </recommendedName>
</protein>
<evidence type="ECO:0000256" key="2">
    <source>
        <dbReference type="PIRSR" id="PIRSR000193-1"/>
    </source>
</evidence>
<keyword evidence="2" id="KW-0521">NADP</keyword>
<dbReference type="SUPFAM" id="SSF48179">
    <property type="entry name" value="6-phosphogluconate dehydrogenase C-terminal domain-like"/>
    <property type="match status" value="1"/>
</dbReference>
<evidence type="ECO:0008006" key="7">
    <source>
        <dbReference type="Google" id="ProtNLM"/>
    </source>
</evidence>
<comment type="similarity">
    <text evidence="1">Belongs to the pyrroline-5-carboxylate reductase family.</text>
</comment>